<feature type="transmembrane region" description="Helical" evidence="1">
    <location>
        <begin position="9"/>
        <end position="30"/>
    </location>
</feature>
<feature type="transmembrane region" description="Helical" evidence="1">
    <location>
        <begin position="98"/>
        <end position="116"/>
    </location>
</feature>
<evidence type="ECO:0000313" key="2">
    <source>
        <dbReference type="EMBL" id="HIU28906.1"/>
    </source>
</evidence>
<feature type="transmembrane region" description="Helical" evidence="1">
    <location>
        <begin position="69"/>
        <end position="86"/>
    </location>
</feature>
<proteinExistence type="predicted"/>
<keyword evidence="1" id="KW-1133">Transmembrane helix</keyword>
<dbReference type="AlphaFoldDB" id="A0A9D1I5S1"/>
<evidence type="ECO:0000313" key="3">
    <source>
        <dbReference type="Proteomes" id="UP000824089"/>
    </source>
</evidence>
<protein>
    <submittedName>
        <fullName evidence="2">DUF308 domain-containing protein</fullName>
    </submittedName>
</protein>
<gene>
    <name evidence="2" type="ORF">IAD50_01265</name>
</gene>
<dbReference type="EMBL" id="DVMM01000023">
    <property type="protein sequence ID" value="HIU28906.1"/>
    <property type="molecule type" value="Genomic_DNA"/>
</dbReference>
<sequence length="119" mass="13730">MKRYKNSNLFLYISGFALLFLGIFLIAFPFKDYAATMRTMCLALIVIGCLFILAFAFNRKWYFRPGWTLAQGFFMIIFGILLLYTFDKELSDSINLIFSMWALFSGTTQIAASIQLRAL</sequence>
<dbReference type="InterPro" id="IPR005325">
    <property type="entry name" value="DUF308_memb"/>
</dbReference>
<dbReference type="Proteomes" id="UP000824089">
    <property type="component" value="Unassembled WGS sequence"/>
</dbReference>
<keyword evidence="1" id="KW-0472">Membrane</keyword>
<accession>A0A9D1I5S1</accession>
<reference evidence="2" key="1">
    <citation type="submission" date="2020-10" db="EMBL/GenBank/DDBJ databases">
        <authorList>
            <person name="Gilroy R."/>
        </authorList>
    </citation>
    <scope>NUCLEOTIDE SEQUENCE</scope>
    <source>
        <strain evidence="2">CHK195-4489</strain>
    </source>
</reference>
<keyword evidence="1" id="KW-0812">Transmembrane</keyword>
<feature type="transmembrane region" description="Helical" evidence="1">
    <location>
        <begin position="36"/>
        <end position="57"/>
    </location>
</feature>
<dbReference type="Pfam" id="PF03729">
    <property type="entry name" value="DUF308"/>
    <property type="match status" value="1"/>
</dbReference>
<organism evidence="2 3">
    <name type="scientific">Candidatus Egerieisoma faecipullorum</name>
    <dbReference type="NCBI Taxonomy" id="2840963"/>
    <lineage>
        <taxon>Bacteria</taxon>
        <taxon>Bacillati</taxon>
        <taxon>Bacillota</taxon>
        <taxon>Clostridia</taxon>
        <taxon>Eubacteriales</taxon>
        <taxon>Clostridiaceae</taxon>
        <taxon>Clostridiaceae incertae sedis</taxon>
        <taxon>Candidatus Egerieisoma</taxon>
    </lineage>
</organism>
<evidence type="ECO:0000256" key="1">
    <source>
        <dbReference type="SAM" id="Phobius"/>
    </source>
</evidence>
<feature type="non-terminal residue" evidence="2">
    <location>
        <position position="119"/>
    </location>
</feature>
<reference evidence="2" key="2">
    <citation type="journal article" date="2021" name="PeerJ">
        <title>Extensive microbial diversity within the chicken gut microbiome revealed by metagenomics and culture.</title>
        <authorList>
            <person name="Gilroy R."/>
            <person name="Ravi A."/>
            <person name="Getino M."/>
            <person name="Pursley I."/>
            <person name="Horton D.L."/>
            <person name="Alikhan N.F."/>
            <person name="Baker D."/>
            <person name="Gharbi K."/>
            <person name="Hall N."/>
            <person name="Watson M."/>
            <person name="Adriaenssens E.M."/>
            <person name="Foster-Nyarko E."/>
            <person name="Jarju S."/>
            <person name="Secka A."/>
            <person name="Antonio M."/>
            <person name="Oren A."/>
            <person name="Chaudhuri R.R."/>
            <person name="La Ragione R."/>
            <person name="Hildebrand F."/>
            <person name="Pallen M.J."/>
        </authorList>
    </citation>
    <scope>NUCLEOTIDE SEQUENCE</scope>
    <source>
        <strain evidence="2">CHK195-4489</strain>
    </source>
</reference>
<comment type="caution">
    <text evidence="2">The sequence shown here is derived from an EMBL/GenBank/DDBJ whole genome shotgun (WGS) entry which is preliminary data.</text>
</comment>
<name>A0A9D1I5S1_9CLOT</name>